<evidence type="ECO:0000256" key="1">
    <source>
        <dbReference type="ARBA" id="ARBA00004496"/>
    </source>
</evidence>
<evidence type="ECO:0000256" key="5">
    <source>
        <dbReference type="ARBA" id="ARBA00022553"/>
    </source>
</evidence>
<evidence type="ECO:0000259" key="16">
    <source>
        <dbReference type="PROSITE" id="PS50110"/>
    </source>
</evidence>
<feature type="domain" description="Response regulatory" evidence="16">
    <location>
        <begin position="5"/>
        <end position="124"/>
    </location>
</feature>
<keyword evidence="6 14" id="KW-0106">Calcium</keyword>
<comment type="cofactor">
    <cofactor evidence="14">
        <name>Ca(2+)</name>
        <dbReference type="ChEBI" id="CHEBI:29108"/>
    </cofactor>
    <text evidence="14">Binds 1 Ca(2+) ion per subunit.</text>
</comment>
<evidence type="ECO:0000256" key="8">
    <source>
        <dbReference type="ARBA" id="ARBA00023012"/>
    </source>
</evidence>
<dbReference type="PANTHER" id="PTHR48111:SF1">
    <property type="entry name" value="TWO-COMPONENT RESPONSE REGULATOR ORR33"/>
    <property type="match status" value="1"/>
</dbReference>
<dbReference type="InterPro" id="IPR012052">
    <property type="entry name" value="Spore_0_A"/>
</dbReference>
<keyword evidence="11 14" id="KW-0010">Activator</keyword>
<comment type="function">
    <text evidence="13 14">May play the central regulatory role in sporulation. It may be an element of the effector pathway responsible for the activation of sporulation genes in response to nutritional stress. Spo0A may act in concert with spo0H (a sigma factor) to control the expression of some genes that are critical to the sporulation process.</text>
</comment>
<evidence type="ECO:0000256" key="3">
    <source>
        <dbReference type="ARBA" id="ARBA00022490"/>
    </source>
</evidence>
<dbReference type="SUPFAM" id="SSF46894">
    <property type="entry name" value="C-terminal effector domain of the bipartite response regulators"/>
    <property type="match status" value="1"/>
</dbReference>
<protein>
    <recommendedName>
        <fullName evidence="2 14">Stage 0 sporulation protein A homolog</fullName>
    </recommendedName>
</protein>
<dbReference type="SUPFAM" id="SSF52172">
    <property type="entry name" value="CheY-like"/>
    <property type="match status" value="1"/>
</dbReference>
<name>A0ABV1FIA3_9FIRM</name>
<dbReference type="EMBL" id="JBBMFE010000008">
    <property type="protein sequence ID" value="MEQ2472800.1"/>
    <property type="molecule type" value="Genomic_DNA"/>
</dbReference>
<dbReference type="InterPro" id="IPR036388">
    <property type="entry name" value="WH-like_DNA-bd_sf"/>
</dbReference>
<evidence type="ECO:0000256" key="6">
    <source>
        <dbReference type="ARBA" id="ARBA00022837"/>
    </source>
</evidence>
<evidence type="ECO:0000256" key="2">
    <source>
        <dbReference type="ARBA" id="ARBA00018672"/>
    </source>
</evidence>
<dbReference type="Pfam" id="PF00072">
    <property type="entry name" value="Response_reg"/>
    <property type="match status" value="1"/>
</dbReference>
<keyword evidence="7 14" id="KW-0749">Sporulation</keyword>
<dbReference type="Gene3D" id="3.40.50.2300">
    <property type="match status" value="1"/>
</dbReference>
<dbReference type="InterPro" id="IPR039420">
    <property type="entry name" value="WalR-like"/>
</dbReference>
<keyword evidence="14" id="KW-0479">Metal-binding</keyword>
<keyword evidence="3 14" id="KW-0963">Cytoplasm</keyword>
<dbReference type="PROSITE" id="PS50110">
    <property type="entry name" value="RESPONSE_REGULATORY"/>
    <property type="match status" value="1"/>
</dbReference>
<dbReference type="InterPro" id="IPR011006">
    <property type="entry name" value="CheY-like_superfamily"/>
</dbReference>
<keyword evidence="18" id="KW-1185">Reference proteome</keyword>
<gene>
    <name evidence="17" type="primary">spo0A</name>
    <name evidence="17" type="ORF">WMO29_09930</name>
</gene>
<reference evidence="17 18" key="1">
    <citation type="submission" date="2024-03" db="EMBL/GenBank/DDBJ databases">
        <title>Human intestinal bacterial collection.</title>
        <authorList>
            <person name="Pauvert C."/>
            <person name="Hitch T.C.A."/>
            <person name="Clavel T."/>
        </authorList>
    </citation>
    <scope>NUCLEOTIDE SEQUENCE [LARGE SCALE GENOMIC DNA]</scope>
    <source>
        <strain evidence="17 18">CLA-AA-H132</strain>
    </source>
</reference>
<evidence type="ECO:0000256" key="9">
    <source>
        <dbReference type="ARBA" id="ARBA00023015"/>
    </source>
</evidence>
<evidence type="ECO:0000256" key="7">
    <source>
        <dbReference type="ARBA" id="ARBA00022969"/>
    </source>
</evidence>
<evidence type="ECO:0000256" key="4">
    <source>
        <dbReference type="ARBA" id="ARBA00022491"/>
    </source>
</evidence>
<feature type="modified residue" description="4-aspartylphosphate" evidence="15">
    <location>
        <position position="56"/>
    </location>
</feature>
<keyword evidence="10 14" id="KW-0238">DNA-binding</keyword>
<keyword evidence="8 14" id="KW-0902">Two-component regulatory system</keyword>
<evidence type="ECO:0000256" key="11">
    <source>
        <dbReference type="ARBA" id="ARBA00023159"/>
    </source>
</evidence>
<evidence type="ECO:0000313" key="18">
    <source>
        <dbReference type="Proteomes" id="UP001438008"/>
    </source>
</evidence>
<evidence type="ECO:0000256" key="10">
    <source>
        <dbReference type="ARBA" id="ARBA00023125"/>
    </source>
</evidence>
<dbReference type="SMART" id="SM00448">
    <property type="entry name" value="REC"/>
    <property type="match status" value="1"/>
</dbReference>
<evidence type="ECO:0000256" key="13">
    <source>
        <dbReference type="ARBA" id="ARBA00024867"/>
    </source>
</evidence>
<keyword evidence="9 14" id="KW-0805">Transcription regulation</keyword>
<dbReference type="NCBIfam" id="TIGR02875">
    <property type="entry name" value="spore_0_A"/>
    <property type="match status" value="1"/>
</dbReference>
<evidence type="ECO:0000256" key="15">
    <source>
        <dbReference type="PROSITE-ProRule" id="PRU00169"/>
    </source>
</evidence>
<comment type="caution">
    <text evidence="17">The sequence shown here is derived from an EMBL/GenBank/DDBJ whole genome shotgun (WGS) entry which is preliminary data.</text>
</comment>
<keyword evidence="12 14" id="KW-0804">Transcription</keyword>
<evidence type="ECO:0000313" key="17">
    <source>
        <dbReference type="EMBL" id="MEQ2472800.1"/>
    </source>
</evidence>
<sequence>MERLTIAIADDNERMLEMLNALIQTENGMELVGTAANGEDAVELIRKNTPDVVLLDLIMPKMDGLGVMEKLKEDKSLKKFPAIIVLSAIGQESVTEDAFALGASYYIMKPFNNEMLLGRLRSFLKHGEKLKRPVCSGEAQEPGCLYGEHDLETDVTNMIHEIGVPAHIKGYQYLRDAIIMSVRDMEMLSSVTKVLYPTIAKHYQTTPSRVERAIRHAIEVAWSRGKMDTIDELFGYTVSNGKGKPTNSEFIALISDRIRLENKRKVS</sequence>
<organism evidence="17 18">
    <name type="scientific">Laedolimicola intestinihominis</name>
    <dbReference type="NCBI Taxonomy" id="3133166"/>
    <lineage>
        <taxon>Bacteria</taxon>
        <taxon>Bacillati</taxon>
        <taxon>Bacillota</taxon>
        <taxon>Clostridia</taxon>
        <taxon>Lachnospirales</taxon>
        <taxon>Lachnospiraceae</taxon>
        <taxon>Laedolimicola</taxon>
    </lineage>
</organism>
<dbReference type="InterPro" id="IPR001789">
    <property type="entry name" value="Sig_transdc_resp-reg_receiver"/>
</dbReference>
<proteinExistence type="predicted"/>
<comment type="subcellular location">
    <subcellularLocation>
        <location evidence="1 14">Cytoplasm</location>
    </subcellularLocation>
</comment>
<accession>A0ABV1FIA3</accession>
<keyword evidence="4 14" id="KW-0678">Repressor</keyword>
<dbReference type="Proteomes" id="UP001438008">
    <property type="component" value="Unassembled WGS sequence"/>
</dbReference>
<dbReference type="PIRSF" id="PIRSF002937">
    <property type="entry name" value="Res_reg_Spo0A"/>
    <property type="match status" value="1"/>
</dbReference>
<dbReference type="InterPro" id="IPR016032">
    <property type="entry name" value="Sig_transdc_resp-reg_C-effctor"/>
</dbReference>
<dbReference type="PANTHER" id="PTHR48111">
    <property type="entry name" value="REGULATOR OF RPOS"/>
    <property type="match status" value="1"/>
</dbReference>
<evidence type="ECO:0000256" key="12">
    <source>
        <dbReference type="ARBA" id="ARBA00023163"/>
    </source>
</evidence>
<dbReference type="RefSeq" id="WP_349164661.1">
    <property type="nucleotide sequence ID" value="NZ_JBBMFE010000008.1"/>
</dbReference>
<dbReference type="Pfam" id="PF08769">
    <property type="entry name" value="Spo0A_C"/>
    <property type="match status" value="1"/>
</dbReference>
<evidence type="ECO:0000256" key="14">
    <source>
        <dbReference type="PIRNR" id="PIRNR002937"/>
    </source>
</evidence>
<keyword evidence="5 15" id="KW-0597">Phosphoprotein</keyword>
<dbReference type="InterPro" id="IPR014879">
    <property type="entry name" value="Spo0A_C"/>
</dbReference>
<dbReference type="Gene3D" id="1.10.10.10">
    <property type="entry name" value="Winged helix-like DNA-binding domain superfamily/Winged helix DNA-binding domain"/>
    <property type="match status" value="1"/>
</dbReference>